<feature type="compositionally biased region" description="Polar residues" evidence="1">
    <location>
        <begin position="192"/>
        <end position="203"/>
    </location>
</feature>
<dbReference type="Pfam" id="PF05573">
    <property type="entry name" value="NosL"/>
    <property type="match status" value="1"/>
</dbReference>
<dbReference type="PROSITE" id="PS51257">
    <property type="entry name" value="PROKAR_LIPOPROTEIN"/>
    <property type="match status" value="1"/>
</dbReference>
<feature type="region of interest" description="Disordered" evidence="1">
    <location>
        <begin position="167"/>
        <end position="256"/>
    </location>
</feature>
<proteinExistence type="predicted"/>
<comment type="caution">
    <text evidence="2">The sequence shown here is derived from an EMBL/GenBank/DDBJ whole genome shotgun (WGS) entry which is preliminary data.</text>
</comment>
<dbReference type="RefSeq" id="WP_163764707.1">
    <property type="nucleotide sequence ID" value="NZ_JAAGYR010000015.1"/>
</dbReference>
<dbReference type="EMBL" id="JAAGYR010000015">
    <property type="protein sequence ID" value="NEN76240.1"/>
    <property type="molecule type" value="Genomic_DNA"/>
</dbReference>
<reference evidence="2 3" key="1">
    <citation type="submission" date="2020-02" db="EMBL/GenBank/DDBJ databases">
        <title>Pelistega sp. NLN82 were isolated from wild rodents of the Hainan Island.</title>
        <authorList>
            <person name="Niu N."/>
            <person name="Zhou J."/>
        </authorList>
    </citation>
    <scope>NUCLEOTIDE SEQUENCE [LARGE SCALE GENOMIC DNA]</scope>
    <source>
        <strain evidence="2 3">NLN82</strain>
    </source>
</reference>
<name>A0A6L9Y6X0_9BURK</name>
<dbReference type="SUPFAM" id="SSF160387">
    <property type="entry name" value="NosL/MerB-like"/>
    <property type="match status" value="1"/>
</dbReference>
<evidence type="ECO:0000313" key="3">
    <source>
        <dbReference type="Proteomes" id="UP000477651"/>
    </source>
</evidence>
<protein>
    <recommendedName>
        <fullName evidence="4">NosL</fullName>
    </recommendedName>
</protein>
<evidence type="ECO:0000256" key="1">
    <source>
        <dbReference type="SAM" id="MobiDB-lite"/>
    </source>
</evidence>
<dbReference type="PANTHER" id="PTHR41247">
    <property type="entry name" value="HTH-TYPE TRANSCRIPTIONAL REPRESSOR YCNK"/>
    <property type="match status" value="1"/>
</dbReference>
<dbReference type="PANTHER" id="PTHR41247:SF1">
    <property type="entry name" value="HTH-TYPE TRANSCRIPTIONAL REPRESSOR YCNK"/>
    <property type="match status" value="1"/>
</dbReference>
<dbReference type="Gene3D" id="3.30.70.2050">
    <property type="match status" value="1"/>
</dbReference>
<feature type="compositionally biased region" description="Basic and acidic residues" evidence="1">
    <location>
        <begin position="218"/>
        <end position="237"/>
    </location>
</feature>
<dbReference type="AlphaFoldDB" id="A0A6L9Y6X0"/>
<evidence type="ECO:0000313" key="2">
    <source>
        <dbReference type="EMBL" id="NEN76240.1"/>
    </source>
</evidence>
<dbReference type="InterPro" id="IPR008719">
    <property type="entry name" value="N2O_reductase_NosL"/>
</dbReference>
<evidence type="ECO:0008006" key="4">
    <source>
        <dbReference type="Google" id="ProtNLM"/>
    </source>
</evidence>
<organism evidence="2 3">
    <name type="scientific">Pelistega ratti</name>
    <dbReference type="NCBI Taxonomy" id="2652177"/>
    <lineage>
        <taxon>Bacteria</taxon>
        <taxon>Pseudomonadati</taxon>
        <taxon>Pseudomonadota</taxon>
        <taxon>Betaproteobacteria</taxon>
        <taxon>Burkholderiales</taxon>
        <taxon>Alcaligenaceae</taxon>
        <taxon>Pelistega</taxon>
    </lineage>
</organism>
<dbReference type="Gene3D" id="3.30.70.2060">
    <property type="match status" value="1"/>
</dbReference>
<gene>
    <name evidence="2" type="ORF">F9B74_07880</name>
</gene>
<keyword evidence="3" id="KW-1185">Reference proteome</keyword>
<dbReference type="Proteomes" id="UP000477651">
    <property type="component" value="Unassembled WGS sequence"/>
</dbReference>
<accession>A0A6L9Y6X0</accession>
<sequence length="256" mass="28601">MKKFLIILSILLAACSQQEQDVTPPTAQLIDGDSIGHYCSMNLDEHIGPKAQLFIKSRMDKPYWFSTVKQMFVFRVLPEEPKDIVAIYVTDMSNVTDWSNPTADENWIDAYQAYYVIKSNFIGGMGTEDALPFSDLSKAQAFVAKNGGEIKKLDELDEAYIFDGGASEAPSFSQHHSSHDGHGNHGAHQSHDMSNMTSSSHNHQNAHDMHQAQSSQQGEHHNTSSDNMHHGSDDTSSHHHQHGMQNNDQPSHDNHH</sequence>